<dbReference type="InterPro" id="IPR000291">
    <property type="entry name" value="D-Ala_lig_Van_CS"/>
</dbReference>
<comment type="cofactor">
    <cofactor evidence="1">
        <name>Mn(2+)</name>
        <dbReference type="ChEBI" id="CHEBI:29035"/>
    </cofactor>
</comment>
<keyword evidence="13" id="KW-0961">Cell wall biogenesis/degradation</keyword>
<dbReference type="GO" id="GO:0005524">
    <property type="term" value="F:ATP binding"/>
    <property type="evidence" value="ECO:0007669"/>
    <property type="project" value="UniProtKB-UniRule"/>
</dbReference>
<keyword evidence="12" id="KW-0573">Peptidoglycan synthesis</keyword>
<evidence type="ECO:0000256" key="11">
    <source>
        <dbReference type="ARBA" id="ARBA00022960"/>
    </source>
</evidence>
<evidence type="ECO:0000256" key="7">
    <source>
        <dbReference type="ARBA" id="ARBA00022490"/>
    </source>
</evidence>
<reference evidence="17" key="1">
    <citation type="submission" date="2021-01" db="EMBL/GenBank/DDBJ databases">
        <title>Genome sequence of strain Noviherbaspirillum sp. DKR-6.</title>
        <authorList>
            <person name="Chaudhary D.K."/>
        </authorList>
    </citation>
    <scope>NUCLEOTIDE SEQUENCE</scope>
    <source>
        <strain evidence="17">DKR-6</strain>
    </source>
</reference>
<dbReference type="InterPro" id="IPR011095">
    <property type="entry name" value="Dala_Dala_lig_C"/>
</dbReference>
<evidence type="ECO:0000256" key="12">
    <source>
        <dbReference type="ARBA" id="ARBA00022984"/>
    </source>
</evidence>
<organism evidence="17 18">
    <name type="scientific">Noviherbaspirillum pedocola</name>
    <dbReference type="NCBI Taxonomy" id="2801341"/>
    <lineage>
        <taxon>Bacteria</taxon>
        <taxon>Pseudomonadati</taxon>
        <taxon>Pseudomonadota</taxon>
        <taxon>Betaproteobacteria</taxon>
        <taxon>Burkholderiales</taxon>
        <taxon>Oxalobacteraceae</taxon>
        <taxon>Noviherbaspirillum</taxon>
    </lineage>
</organism>
<evidence type="ECO:0000256" key="1">
    <source>
        <dbReference type="ARBA" id="ARBA00001936"/>
    </source>
</evidence>
<evidence type="ECO:0000256" key="15">
    <source>
        <dbReference type="PROSITE-ProRule" id="PRU00409"/>
    </source>
</evidence>
<evidence type="ECO:0000256" key="13">
    <source>
        <dbReference type="ARBA" id="ARBA00023316"/>
    </source>
</evidence>
<comment type="function">
    <text evidence="3">Cell wall formation.</text>
</comment>
<dbReference type="GO" id="GO:0008716">
    <property type="term" value="F:D-alanine-D-alanine ligase activity"/>
    <property type="evidence" value="ECO:0007669"/>
    <property type="project" value="UniProtKB-EC"/>
</dbReference>
<evidence type="ECO:0000256" key="10">
    <source>
        <dbReference type="ARBA" id="ARBA00022840"/>
    </source>
</evidence>
<feature type="domain" description="ATP-grasp" evidence="16">
    <location>
        <begin position="114"/>
        <end position="315"/>
    </location>
</feature>
<keyword evidence="8" id="KW-0436">Ligase</keyword>
<comment type="similarity">
    <text evidence="5">Belongs to the D-alanine--D-alanine ligase family.</text>
</comment>
<dbReference type="AlphaFoldDB" id="A0A934T2X1"/>
<keyword evidence="9 15" id="KW-0547">Nucleotide-binding</keyword>
<dbReference type="GO" id="GO:0071555">
    <property type="term" value="P:cell wall organization"/>
    <property type="evidence" value="ECO:0007669"/>
    <property type="project" value="UniProtKB-KW"/>
</dbReference>
<evidence type="ECO:0000313" key="17">
    <source>
        <dbReference type="EMBL" id="MBK4737213.1"/>
    </source>
</evidence>
<dbReference type="PROSITE" id="PS50975">
    <property type="entry name" value="ATP_GRASP"/>
    <property type="match status" value="1"/>
</dbReference>
<gene>
    <name evidence="17" type="ORF">JJB74_21535</name>
</gene>
<dbReference type="PANTHER" id="PTHR23132:SF23">
    <property type="entry name" value="D-ALANINE--D-ALANINE LIGASE B"/>
    <property type="match status" value="1"/>
</dbReference>
<dbReference type="Gene3D" id="3.30.1490.20">
    <property type="entry name" value="ATP-grasp fold, A domain"/>
    <property type="match status" value="1"/>
</dbReference>
<keyword evidence="11" id="KW-0133">Cell shape</keyword>
<evidence type="ECO:0000256" key="3">
    <source>
        <dbReference type="ARBA" id="ARBA00003921"/>
    </source>
</evidence>
<dbReference type="InterPro" id="IPR011127">
    <property type="entry name" value="Dala_Dala_lig_N"/>
</dbReference>
<dbReference type="InterPro" id="IPR013815">
    <property type="entry name" value="ATP_grasp_subdomain_1"/>
</dbReference>
<evidence type="ECO:0000256" key="4">
    <source>
        <dbReference type="ARBA" id="ARBA00004496"/>
    </source>
</evidence>
<dbReference type="GO" id="GO:0009252">
    <property type="term" value="P:peptidoglycan biosynthetic process"/>
    <property type="evidence" value="ECO:0007669"/>
    <property type="project" value="UniProtKB-KW"/>
</dbReference>
<sequence>MSPRSKSMAGLTVAVVSGGWSHEANYADPACVVAAVDALGLRAVHLDYRSPTFLSEVADPAIDVVFPQTLGAWGEDGTLQGLLDYLGRPYVGAGPLASALCCNKFACSNYVRGLPGSDGHALPLAVDSIVVSRQSPHEFDMLAQRLGIPFVFKPLSSGASFGLHVIASAAQYAACRDSMLLEYDYMLAESFVRGEECSIGLLQMDSRLVALPPLLVRSNGDGSVFSVDEKMRHAGKARPVPHDLAARLGRAAQGVGEALGLCGMARLDLMLDSAGRMHLIEINTLPGLLPQRCLYPEMCRTAGISYTQMIEYAIASAFAPKPMQMRKLDTPPAAPPGLHACDSIDAGHGPITASAQ</sequence>
<dbReference type="PANTHER" id="PTHR23132">
    <property type="entry name" value="D-ALANINE--D-ALANINE LIGASE"/>
    <property type="match status" value="1"/>
</dbReference>
<comment type="caution">
    <text evidence="17">The sequence shown here is derived from an EMBL/GenBank/DDBJ whole genome shotgun (WGS) entry which is preliminary data.</text>
</comment>
<dbReference type="EC" id="6.3.2.4" evidence="6"/>
<proteinExistence type="inferred from homology"/>
<dbReference type="Proteomes" id="UP000622890">
    <property type="component" value="Unassembled WGS sequence"/>
</dbReference>
<keyword evidence="10 15" id="KW-0067">ATP-binding</keyword>
<dbReference type="EMBL" id="JAEPBG010000010">
    <property type="protein sequence ID" value="MBK4737213.1"/>
    <property type="molecule type" value="Genomic_DNA"/>
</dbReference>
<evidence type="ECO:0000256" key="9">
    <source>
        <dbReference type="ARBA" id="ARBA00022741"/>
    </source>
</evidence>
<dbReference type="Pfam" id="PF01820">
    <property type="entry name" value="Dala_Dala_lig_N"/>
    <property type="match status" value="1"/>
</dbReference>
<dbReference type="GO" id="GO:0046872">
    <property type="term" value="F:metal ion binding"/>
    <property type="evidence" value="ECO:0007669"/>
    <property type="project" value="InterPro"/>
</dbReference>
<evidence type="ECO:0000259" key="16">
    <source>
        <dbReference type="PROSITE" id="PS50975"/>
    </source>
</evidence>
<comment type="cofactor">
    <cofactor evidence="2">
        <name>Mg(2+)</name>
        <dbReference type="ChEBI" id="CHEBI:18420"/>
    </cofactor>
</comment>
<dbReference type="InterPro" id="IPR016185">
    <property type="entry name" value="PreATP-grasp_dom_sf"/>
</dbReference>
<keyword evidence="18" id="KW-1185">Reference proteome</keyword>
<dbReference type="RefSeq" id="WP_200595315.1">
    <property type="nucleotide sequence ID" value="NZ_JAEPBG010000010.1"/>
</dbReference>
<comment type="subcellular location">
    <subcellularLocation>
        <location evidence="4">Cytoplasm</location>
    </subcellularLocation>
</comment>
<dbReference type="SUPFAM" id="SSF56059">
    <property type="entry name" value="Glutathione synthetase ATP-binding domain-like"/>
    <property type="match status" value="1"/>
</dbReference>
<evidence type="ECO:0000256" key="14">
    <source>
        <dbReference type="ARBA" id="ARBA00047614"/>
    </source>
</evidence>
<dbReference type="GO" id="GO:0008360">
    <property type="term" value="P:regulation of cell shape"/>
    <property type="evidence" value="ECO:0007669"/>
    <property type="project" value="UniProtKB-KW"/>
</dbReference>
<comment type="catalytic activity">
    <reaction evidence="14">
        <text>2 D-alanine + ATP = D-alanyl-D-alanine + ADP + phosphate + H(+)</text>
        <dbReference type="Rhea" id="RHEA:11224"/>
        <dbReference type="ChEBI" id="CHEBI:15378"/>
        <dbReference type="ChEBI" id="CHEBI:30616"/>
        <dbReference type="ChEBI" id="CHEBI:43474"/>
        <dbReference type="ChEBI" id="CHEBI:57416"/>
        <dbReference type="ChEBI" id="CHEBI:57822"/>
        <dbReference type="ChEBI" id="CHEBI:456216"/>
        <dbReference type="EC" id="6.3.2.4"/>
    </reaction>
</comment>
<keyword evidence="7" id="KW-0963">Cytoplasm</keyword>
<evidence type="ECO:0000256" key="2">
    <source>
        <dbReference type="ARBA" id="ARBA00001946"/>
    </source>
</evidence>
<dbReference type="Pfam" id="PF07478">
    <property type="entry name" value="Dala_Dala_lig_C"/>
    <property type="match status" value="1"/>
</dbReference>
<dbReference type="InterPro" id="IPR011761">
    <property type="entry name" value="ATP-grasp"/>
</dbReference>
<evidence type="ECO:0000313" key="18">
    <source>
        <dbReference type="Proteomes" id="UP000622890"/>
    </source>
</evidence>
<accession>A0A934T2X1</accession>
<evidence type="ECO:0000256" key="8">
    <source>
        <dbReference type="ARBA" id="ARBA00022598"/>
    </source>
</evidence>
<dbReference type="GO" id="GO:0005737">
    <property type="term" value="C:cytoplasm"/>
    <property type="evidence" value="ECO:0007669"/>
    <property type="project" value="UniProtKB-SubCell"/>
</dbReference>
<evidence type="ECO:0000256" key="5">
    <source>
        <dbReference type="ARBA" id="ARBA00010871"/>
    </source>
</evidence>
<dbReference type="Gene3D" id="3.30.470.20">
    <property type="entry name" value="ATP-grasp fold, B domain"/>
    <property type="match status" value="1"/>
</dbReference>
<name>A0A934T2X1_9BURK</name>
<protein>
    <recommendedName>
        <fullName evidence="6">D-alanine--D-alanine ligase</fullName>
        <ecNumber evidence="6">6.3.2.4</ecNumber>
    </recommendedName>
</protein>
<dbReference type="Gene3D" id="3.40.50.20">
    <property type="match status" value="1"/>
</dbReference>
<dbReference type="SUPFAM" id="SSF52440">
    <property type="entry name" value="PreATP-grasp domain"/>
    <property type="match status" value="1"/>
</dbReference>
<dbReference type="PROSITE" id="PS00844">
    <property type="entry name" value="DALA_DALA_LIGASE_2"/>
    <property type="match status" value="1"/>
</dbReference>
<evidence type="ECO:0000256" key="6">
    <source>
        <dbReference type="ARBA" id="ARBA00012216"/>
    </source>
</evidence>